<dbReference type="Gene3D" id="1.10.287.1060">
    <property type="entry name" value="ESAT-6-like"/>
    <property type="match status" value="1"/>
</dbReference>
<dbReference type="SUPFAM" id="SSF140453">
    <property type="entry name" value="EsxAB dimer-like"/>
    <property type="match status" value="1"/>
</dbReference>
<dbReference type="OrthoDB" id="3387628at2"/>
<dbReference type="InterPro" id="IPR036689">
    <property type="entry name" value="ESAT-6-like_sf"/>
</dbReference>
<keyword evidence="3" id="KW-1185">Reference proteome</keyword>
<reference evidence="2 3" key="1">
    <citation type="submission" date="2012-11" db="EMBL/GenBank/DDBJ databases">
        <title>The complete genome sequence of Corynebacterium maris Coryn-1 (=DSM 45190).</title>
        <authorList>
            <person name="Schaffert L."/>
            <person name="Albersmeier A."/>
            <person name="Kalinowski J."/>
            <person name="Ruckert C."/>
        </authorList>
    </citation>
    <scope>NUCLEOTIDE SEQUENCE [LARGE SCALE GENOMIC DNA]</scope>
    <source>
        <strain evidence="3">Coryn-1</strain>
    </source>
</reference>
<dbReference type="PATRIC" id="fig|1224163.3.peg.562"/>
<dbReference type="eggNOG" id="COG4842">
    <property type="taxonomic scope" value="Bacteria"/>
</dbReference>
<dbReference type="Pfam" id="PF06013">
    <property type="entry name" value="WXG100"/>
    <property type="match status" value="1"/>
</dbReference>
<evidence type="ECO:0000313" key="2">
    <source>
        <dbReference type="EMBL" id="AGS34042.1"/>
    </source>
</evidence>
<organism evidence="2 3">
    <name type="scientific">Corynebacterium maris DSM 45190</name>
    <dbReference type="NCBI Taxonomy" id="1224163"/>
    <lineage>
        <taxon>Bacteria</taxon>
        <taxon>Bacillati</taxon>
        <taxon>Actinomycetota</taxon>
        <taxon>Actinomycetes</taxon>
        <taxon>Mycobacteriales</taxon>
        <taxon>Corynebacteriaceae</taxon>
        <taxon>Corynebacterium</taxon>
    </lineage>
</organism>
<gene>
    <name evidence="2" type="ORF">B841_02795</name>
</gene>
<dbReference type="STRING" id="1224163.B841_02795"/>
<comment type="similarity">
    <text evidence="1">Belongs to the WXG100 family.</text>
</comment>
<evidence type="ECO:0000313" key="3">
    <source>
        <dbReference type="Proteomes" id="UP000015388"/>
    </source>
</evidence>
<accession>S5SSP0</accession>
<dbReference type="InterPro" id="IPR010310">
    <property type="entry name" value="T7SS_ESAT-6-like"/>
</dbReference>
<sequence length="95" mass="10384">MDMIKYEFGAIEGAAADIKSTAARMSNELEQLKSSLQPMVSTWEGESAVAYQEAQNKWDRAAEELNAILATISGTVDQGNRRMSDINRQAAGSWA</sequence>
<evidence type="ECO:0000256" key="1">
    <source>
        <dbReference type="RuleBase" id="RU362001"/>
    </source>
</evidence>
<dbReference type="NCBIfam" id="TIGR03930">
    <property type="entry name" value="WXG100_ESAT6"/>
    <property type="match status" value="1"/>
</dbReference>
<proteinExistence type="inferred from homology"/>
<dbReference type="KEGG" id="cmd:B841_02795"/>
<name>S5SSP0_9CORY</name>
<dbReference type="AlphaFoldDB" id="S5SSP0"/>
<dbReference type="RefSeq" id="WP_020933975.1">
    <property type="nucleotide sequence ID" value="NC_021915.1"/>
</dbReference>
<dbReference type="EMBL" id="CP003924">
    <property type="protein sequence ID" value="AGS34042.1"/>
    <property type="molecule type" value="Genomic_DNA"/>
</dbReference>
<dbReference type="HOGENOM" id="CLU_151185_3_4_11"/>
<protein>
    <recommendedName>
        <fullName evidence="1">ESAT-6-like protein</fullName>
    </recommendedName>
</protein>
<dbReference type="Proteomes" id="UP000015388">
    <property type="component" value="Chromosome"/>
</dbReference>